<dbReference type="Proteomes" id="UP000787635">
    <property type="component" value="Unassembled WGS sequence"/>
</dbReference>
<accession>A0ABX1DZV5</accession>
<organism evidence="2 3">
    <name type="scientific">Falsiroseomonas selenitidurans</name>
    <dbReference type="NCBI Taxonomy" id="2716335"/>
    <lineage>
        <taxon>Bacteria</taxon>
        <taxon>Pseudomonadati</taxon>
        <taxon>Pseudomonadota</taxon>
        <taxon>Alphaproteobacteria</taxon>
        <taxon>Acetobacterales</taxon>
        <taxon>Roseomonadaceae</taxon>
        <taxon>Falsiroseomonas</taxon>
    </lineage>
</organism>
<keyword evidence="1" id="KW-0175">Coiled coil</keyword>
<evidence type="ECO:0000313" key="2">
    <source>
        <dbReference type="EMBL" id="NKC30393.1"/>
    </source>
</evidence>
<dbReference type="InterPro" id="IPR007060">
    <property type="entry name" value="FtsL/DivIC"/>
</dbReference>
<evidence type="ECO:0000256" key="1">
    <source>
        <dbReference type="SAM" id="Coils"/>
    </source>
</evidence>
<sequence length="107" mass="12435">MGAWVMRRVRAAALPALFLATSGYFVWHAVHGERGLIARDQRQAQIAEARQELARVQTELEAVERRVQGLRGDRLDRDQLDERARQLLNLVDKDEIVVPYARERRLF</sequence>
<dbReference type="Pfam" id="PF04977">
    <property type="entry name" value="DivIC"/>
    <property type="match status" value="1"/>
</dbReference>
<dbReference type="EMBL" id="JAAVNE010000006">
    <property type="protein sequence ID" value="NKC30393.1"/>
    <property type="molecule type" value="Genomic_DNA"/>
</dbReference>
<feature type="coiled-coil region" evidence="1">
    <location>
        <begin position="39"/>
        <end position="73"/>
    </location>
</feature>
<gene>
    <name evidence="2" type="ORF">HEQ75_05930</name>
</gene>
<protein>
    <submittedName>
        <fullName evidence="2">Septum formation initiator family protein</fullName>
    </submittedName>
</protein>
<keyword evidence="3" id="KW-1185">Reference proteome</keyword>
<name>A0ABX1DZV5_9PROT</name>
<reference evidence="2 3" key="1">
    <citation type="submission" date="2020-03" db="EMBL/GenBank/DDBJ databases">
        <title>Roseomonas selenitidurans sp. nov. isolated from urban soil.</title>
        <authorList>
            <person name="Liu H."/>
        </authorList>
    </citation>
    <scope>NUCLEOTIDE SEQUENCE [LARGE SCALE GENOMIC DNA]</scope>
    <source>
        <strain evidence="2 3">BU-1</strain>
    </source>
</reference>
<comment type="caution">
    <text evidence="2">The sequence shown here is derived from an EMBL/GenBank/DDBJ whole genome shotgun (WGS) entry which is preliminary data.</text>
</comment>
<evidence type="ECO:0000313" key="3">
    <source>
        <dbReference type="Proteomes" id="UP000787635"/>
    </source>
</evidence>
<proteinExistence type="predicted"/>